<protein>
    <submittedName>
        <fullName evidence="1">Uncharacterized protein</fullName>
    </submittedName>
</protein>
<organism evidence="1 2">
    <name type="scientific">Rhipicephalus sanguineus</name>
    <name type="common">Brown dog tick</name>
    <name type="synonym">Ixodes sanguineus</name>
    <dbReference type="NCBI Taxonomy" id="34632"/>
    <lineage>
        <taxon>Eukaryota</taxon>
        <taxon>Metazoa</taxon>
        <taxon>Ecdysozoa</taxon>
        <taxon>Arthropoda</taxon>
        <taxon>Chelicerata</taxon>
        <taxon>Arachnida</taxon>
        <taxon>Acari</taxon>
        <taxon>Parasitiformes</taxon>
        <taxon>Ixodida</taxon>
        <taxon>Ixodoidea</taxon>
        <taxon>Ixodidae</taxon>
        <taxon>Rhipicephalinae</taxon>
        <taxon>Rhipicephalus</taxon>
        <taxon>Rhipicephalus</taxon>
    </lineage>
</organism>
<accession>A0A9D4SNP2</accession>
<reference evidence="1" key="1">
    <citation type="journal article" date="2020" name="Cell">
        <title>Large-Scale Comparative Analyses of Tick Genomes Elucidate Their Genetic Diversity and Vector Capacities.</title>
        <authorList>
            <consortium name="Tick Genome and Microbiome Consortium (TIGMIC)"/>
            <person name="Jia N."/>
            <person name="Wang J."/>
            <person name="Shi W."/>
            <person name="Du L."/>
            <person name="Sun Y."/>
            <person name="Zhan W."/>
            <person name="Jiang J.F."/>
            <person name="Wang Q."/>
            <person name="Zhang B."/>
            <person name="Ji P."/>
            <person name="Bell-Sakyi L."/>
            <person name="Cui X.M."/>
            <person name="Yuan T.T."/>
            <person name="Jiang B.G."/>
            <person name="Yang W.F."/>
            <person name="Lam T.T."/>
            <person name="Chang Q.C."/>
            <person name="Ding S.J."/>
            <person name="Wang X.J."/>
            <person name="Zhu J.G."/>
            <person name="Ruan X.D."/>
            <person name="Zhao L."/>
            <person name="Wei J.T."/>
            <person name="Ye R.Z."/>
            <person name="Que T.C."/>
            <person name="Du C.H."/>
            <person name="Zhou Y.H."/>
            <person name="Cheng J.X."/>
            <person name="Dai P.F."/>
            <person name="Guo W.B."/>
            <person name="Han X.H."/>
            <person name="Huang E.J."/>
            <person name="Li L.F."/>
            <person name="Wei W."/>
            <person name="Gao Y.C."/>
            <person name="Liu J.Z."/>
            <person name="Shao H.Z."/>
            <person name="Wang X."/>
            <person name="Wang C.C."/>
            <person name="Yang T.C."/>
            <person name="Huo Q.B."/>
            <person name="Li W."/>
            <person name="Chen H.Y."/>
            <person name="Chen S.E."/>
            <person name="Zhou L.G."/>
            <person name="Ni X.B."/>
            <person name="Tian J.H."/>
            <person name="Sheng Y."/>
            <person name="Liu T."/>
            <person name="Pan Y.S."/>
            <person name="Xia L.Y."/>
            <person name="Li J."/>
            <person name="Zhao F."/>
            <person name="Cao W.C."/>
        </authorList>
    </citation>
    <scope>NUCLEOTIDE SEQUENCE</scope>
    <source>
        <strain evidence="1">Rsan-2018</strain>
    </source>
</reference>
<keyword evidence="2" id="KW-1185">Reference proteome</keyword>
<gene>
    <name evidence="1" type="ORF">HPB52_004782</name>
</gene>
<evidence type="ECO:0000313" key="1">
    <source>
        <dbReference type="EMBL" id="KAH7935194.1"/>
    </source>
</evidence>
<comment type="caution">
    <text evidence="1">The sequence shown here is derived from an EMBL/GenBank/DDBJ whole genome shotgun (WGS) entry which is preliminary data.</text>
</comment>
<evidence type="ECO:0000313" key="2">
    <source>
        <dbReference type="Proteomes" id="UP000821837"/>
    </source>
</evidence>
<dbReference type="AlphaFoldDB" id="A0A9D4SNP2"/>
<name>A0A9D4SNP2_RHISA</name>
<proteinExistence type="predicted"/>
<reference evidence="1" key="2">
    <citation type="submission" date="2021-09" db="EMBL/GenBank/DDBJ databases">
        <authorList>
            <person name="Jia N."/>
            <person name="Wang J."/>
            <person name="Shi W."/>
            <person name="Du L."/>
            <person name="Sun Y."/>
            <person name="Zhan W."/>
            <person name="Jiang J."/>
            <person name="Wang Q."/>
            <person name="Zhang B."/>
            <person name="Ji P."/>
            <person name="Sakyi L.B."/>
            <person name="Cui X."/>
            <person name="Yuan T."/>
            <person name="Jiang B."/>
            <person name="Yang W."/>
            <person name="Lam T.T.-Y."/>
            <person name="Chang Q."/>
            <person name="Ding S."/>
            <person name="Wang X."/>
            <person name="Zhu J."/>
            <person name="Ruan X."/>
            <person name="Zhao L."/>
            <person name="Wei J."/>
            <person name="Que T."/>
            <person name="Du C."/>
            <person name="Cheng J."/>
            <person name="Dai P."/>
            <person name="Han X."/>
            <person name="Huang E."/>
            <person name="Gao Y."/>
            <person name="Liu J."/>
            <person name="Shao H."/>
            <person name="Ye R."/>
            <person name="Li L."/>
            <person name="Wei W."/>
            <person name="Wang X."/>
            <person name="Wang C."/>
            <person name="Huo Q."/>
            <person name="Li W."/>
            <person name="Guo W."/>
            <person name="Chen H."/>
            <person name="Chen S."/>
            <person name="Zhou L."/>
            <person name="Zhou L."/>
            <person name="Ni X."/>
            <person name="Tian J."/>
            <person name="Zhou Y."/>
            <person name="Sheng Y."/>
            <person name="Liu T."/>
            <person name="Pan Y."/>
            <person name="Xia L."/>
            <person name="Li J."/>
            <person name="Zhao F."/>
            <person name="Cao W."/>
        </authorList>
    </citation>
    <scope>NUCLEOTIDE SEQUENCE</scope>
    <source>
        <strain evidence="1">Rsan-2018</strain>
        <tissue evidence="1">Larvae</tissue>
    </source>
</reference>
<dbReference type="EMBL" id="JABSTV010001255">
    <property type="protein sequence ID" value="KAH7935194.1"/>
    <property type="molecule type" value="Genomic_DNA"/>
</dbReference>
<dbReference type="Proteomes" id="UP000821837">
    <property type="component" value="Unassembled WGS sequence"/>
</dbReference>
<sequence length="113" mass="12637">MSMSYCEEISELRTAPPLPRHNTRGYPFATAVRRLASSAECAIIAMRDFVVSLYMHLHREMVSVPLKAKNNYHFAKADVAFNNVSLDHDVIDVSVTQPLSFSKLSNTPLTKPA</sequence>